<dbReference type="Gene3D" id="2.60.40.1120">
    <property type="entry name" value="Carboxypeptidase-like, regulatory domain"/>
    <property type="match status" value="7"/>
</dbReference>
<reference evidence="3 4" key="1">
    <citation type="journal article" date="2013" name="ISME J.">
        <title>Metabolic model for the filamentous 'Candidatus Microthrix parvicella' based on genomic and metagenomic analyses.</title>
        <authorList>
            <person name="Jon McIlroy S."/>
            <person name="Kristiansen R."/>
            <person name="Albertsen M."/>
            <person name="Michael Karst S."/>
            <person name="Rossetti S."/>
            <person name="Lund Nielsen J."/>
            <person name="Tandoi V."/>
            <person name="James Seviour R."/>
            <person name="Nielsen P.H."/>
        </authorList>
    </citation>
    <scope>NUCLEOTIDE SEQUENCE [LARGE SCALE GENOMIC DNA]</scope>
    <source>
        <strain evidence="3 4">RN1</strain>
    </source>
</reference>
<dbReference type="PROSITE" id="PS51272">
    <property type="entry name" value="SLH"/>
    <property type="match status" value="3"/>
</dbReference>
<accession>R4Z3Y3</accession>
<sequence length="1047" mass="108390">MYVCVFDQANVYECDYSGVDGTYSVGGLPSGNFTVGFSDFTGAHINEFFDDVTDFDLATPVTTTVPNETANIDASLGLAGSISGTVTEDGTGDPLQDIYVCADGVDNGAYNCATTANDGTYTISGLATGNYTVTFSDFDGIHVDEFFDDVTDSDSATPVSVTAPNLTAGIDAGLATGGSISGTVTEDGSGDPLDAISVCAAGEDVNAYSCTGTAADGSYTVGGLPSGNYRVQFTDYSATHLDEYFDDVVQYDAATLVGVTAPDTTAGINAGLSTGGSIAGTVTEEGSGDPLENIQVCASGVNTDYSSCADTAADGTYSIGPLPDDSYRVDFQDFAGTYLREYFDDAANYDSATPVVIAAAADATGIDAGLSRGGSISGTVTEDGTGDPLEDISVCASEETGEGYGCTSTAADGTYAIGTLATGSYRVSFDDDQDQYLDEYFDDATYETATMVGVTAPDVAPNIDAALTKGGSISGTVVGDVSGDPLEDIEVCAFDDAGGFYRCSSTETDGTYVISGLPSGDFLVNIHDPGQVYLGEFYDDVTDYESATPVSVTAPDLTPNINAGLAVGGVIAGTVTEDGSGDPLEYVQVCADNDDASLCAGTAPDGTYAITGLPTGDYTVAFYDYTAIHINEYFDDVINADLATAVSVTAPNSTPNIDAGLAVGGVISGEVTEEASGDPLGDVEICAENGDGTDYQCSYTSNGTYEVTGLPTGSYTVSFDASDDRFLREYFDGVFVGDSATPVAVTAPNTTPNIDAALKLGGLITGTVTDEVTHDPLEDIQVCAETDSSDFQQCGYTDSNGEYTIVQLVTGSHTVEFFDWSGTYGAEYFDDAINSIDATPVSVTAPNTTPNIDAEMGQGCSRYHDFTDVADGVFYECAVAWLVRAGITAGTSPGKYSPNAKLTRGQMALFLYKVAGSPPVDDCSDNPFTDVPSGAFYECAVTWASDAGVTGGVGATRFAPLGKVKRGQMVTFLYRLAESPPVDDCSDHPFTDVPANAYYECAMTWAVGEGITSGTTVTKFSPTNDIPRGQMAVFLWRFSGSPPPWSV</sequence>
<protein>
    <recommendedName>
        <fullName evidence="2">SLH domain-containing protein</fullName>
    </recommendedName>
</protein>
<dbReference type="Pfam" id="PF00395">
    <property type="entry name" value="SLH"/>
    <property type="match status" value="3"/>
</dbReference>
<feature type="domain" description="SLH" evidence="2">
    <location>
        <begin position="862"/>
        <end position="925"/>
    </location>
</feature>
<keyword evidence="1" id="KW-0732">Signal</keyword>
<dbReference type="GO" id="GO:0030246">
    <property type="term" value="F:carbohydrate binding"/>
    <property type="evidence" value="ECO:0007669"/>
    <property type="project" value="InterPro"/>
</dbReference>
<dbReference type="eggNOG" id="COG1404">
    <property type="taxonomic scope" value="Bacteria"/>
</dbReference>
<dbReference type="SUPFAM" id="SSF49452">
    <property type="entry name" value="Starch-binding domain-like"/>
    <property type="match status" value="2"/>
</dbReference>
<dbReference type="Proteomes" id="UP000018291">
    <property type="component" value="Unassembled WGS sequence"/>
</dbReference>
<gene>
    <name evidence="3" type="ORF">BN381_330001</name>
</gene>
<dbReference type="HOGENOM" id="CLU_291472_0_0_11"/>
<evidence type="ECO:0000313" key="4">
    <source>
        <dbReference type="Proteomes" id="UP000018291"/>
    </source>
</evidence>
<dbReference type="STRING" id="1229780.BN381_330001"/>
<dbReference type="InterPro" id="IPR001119">
    <property type="entry name" value="SLH_dom"/>
</dbReference>
<dbReference type="PANTHER" id="PTHR23303">
    <property type="entry name" value="CARBOXYPEPTIDASE REGULATORY REGION-CONTAINING"/>
    <property type="match status" value="1"/>
</dbReference>
<dbReference type="SUPFAM" id="SSF117074">
    <property type="entry name" value="Hypothetical protein PA1324"/>
    <property type="match status" value="1"/>
</dbReference>
<dbReference type="Pfam" id="PF13620">
    <property type="entry name" value="CarboxypepD_reg"/>
    <property type="match status" value="3"/>
</dbReference>
<dbReference type="AlphaFoldDB" id="R4Z3Y3"/>
<feature type="domain" description="SLH" evidence="2">
    <location>
        <begin position="926"/>
        <end position="984"/>
    </location>
</feature>
<name>R4Z3Y3_9ACTN</name>
<dbReference type="PANTHER" id="PTHR23303:SF14">
    <property type="entry name" value="BOS COMPLEX SUBUNIT NOMO1-RELATED"/>
    <property type="match status" value="1"/>
</dbReference>
<evidence type="ECO:0000256" key="1">
    <source>
        <dbReference type="ARBA" id="ARBA00022729"/>
    </source>
</evidence>
<dbReference type="InterPro" id="IPR013784">
    <property type="entry name" value="Carb-bd-like_fold"/>
</dbReference>
<keyword evidence="4" id="KW-1185">Reference proteome</keyword>
<feature type="domain" description="SLH" evidence="2">
    <location>
        <begin position="986"/>
        <end position="1047"/>
    </location>
</feature>
<organism evidence="3 4">
    <name type="scientific">Candidatus Neomicrothrix parvicella RN1</name>
    <dbReference type="NCBI Taxonomy" id="1229780"/>
    <lineage>
        <taxon>Bacteria</taxon>
        <taxon>Bacillati</taxon>
        <taxon>Actinomycetota</taxon>
        <taxon>Acidimicrobiia</taxon>
        <taxon>Acidimicrobiales</taxon>
        <taxon>Microthrixaceae</taxon>
        <taxon>Candidatus Neomicrothrix</taxon>
    </lineage>
</organism>
<comment type="caution">
    <text evidence="3">The sequence shown here is derived from an EMBL/GenBank/DDBJ whole genome shotgun (WGS) entry which is preliminary data.</text>
</comment>
<dbReference type="EMBL" id="CANL01000027">
    <property type="protein sequence ID" value="CCM64016.1"/>
    <property type="molecule type" value="Genomic_DNA"/>
</dbReference>
<proteinExistence type="predicted"/>
<evidence type="ECO:0000313" key="3">
    <source>
        <dbReference type="EMBL" id="CCM64016.1"/>
    </source>
</evidence>
<dbReference type="InterPro" id="IPR051417">
    <property type="entry name" value="SDr/BOS_complex"/>
</dbReference>
<dbReference type="SUPFAM" id="SSF49478">
    <property type="entry name" value="Cna protein B-type domain"/>
    <property type="match status" value="4"/>
</dbReference>
<dbReference type="eggNOG" id="COG4932">
    <property type="taxonomic scope" value="Bacteria"/>
</dbReference>
<evidence type="ECO:0000259" key="2">
    <source>
        <dbReference type="PROSITE" id="PS51272"/>
    </source>
</evidence>